<dbReference type="Pfam" id="PF00096">
    <property type="entry name" value="zf-C2H2"/>
    <property type="match status" value="3"/>
</dbReference>
<feature type="domain" description="C2H2-type" evidence="9">
    <location>
        <begin position="574"/>
        <end position="601"/>
    </location>
</feature>
<dbReference type="FunFam" id="3.30.160.60:FF:000512">
    <property type="entry name" value="zinc finger protein 197 isoform X1"/>
    <property type="match status" value="1"/>
</dbReference>
<evidence type="ECO:0000256" key="2">
    <source>
        <dbReference type="ARBA" id="ARBA00022723"/>
    </source>
</evidence>
<feature type="compositionally biased region" description="Basic and acidic residues" evidence="8">
    <location>
        <begin position="15"/>
        <end position="28"/>
    </location>
</feature>
<feature type="domain" description="C2H2-type" evidence="9">
    <location>
        <begin position="546"/>
        <end position="573"/>
    </location>
</feature>
<evidence type="ECO:0000256" key="5">
    <source>
        <dbReference type="ARBA" id="ARBA00022833"/>
    </source>
</evidence>
<name>A0ABD0XGD8_UMBPY</name>
<comment type="caution">
    <text evidence="10">The sequence shown here is derived from an EMBL/GenBank/DDBJ whole genome shotgun (WGS) entry which is preliminary data.</text>
</comment>
<evidence type="ECO:0000256" key="7">
    <source>
        <dbReference type="PROSITE-ProRule" id="PRU00042"/>
    </source>
</evidence>
<evidence type="ECO:0000256" key="8">
    <source>
        <dbReference type="SAM" id="MobiDB-lite"/>
    </source>
</evidence>
<feature type="compositionally biased region" description="Basic residues" evidence="8">
    <location>
        <begin position="1"/>
        <end position="12"/>
    </location>
</feature>
<evidence type="ECO:0000256" key="6">
    <source>
        <dbReference type="ARBA" id="ARBA00023242"/>
    </source>
</evidence>
<feature type="compositionally biased region" description="Basic and acidic residues" evidence="8">
    <location>
        <begin position="707"/>
        <end position="717"/>
    </location>
</feature>
<gene>
    <name evidence="10" type="ORF">UPYG_G00156430</name>
</gene>
<feature type="domain" description="C2H2-type" evidence="9">
    <location>
        <begin position="488"/>
        <end position="515"/>
    </location>
</feature>
<feature type="region of interest" description="Disordered" evidence="8">
    <location>
        <begin position="1"/>
        <end position="28"/>
    </location>
</feature>
<dbReference type="PANTHER" id="PTHR24379">
    <property type="entry name" value="KRAB AND ZINC FINGER DOMAIN-CONTAINING"/>
    <property type="match status" value="1"/>
</dbReference>
<dbReference type="PROSITE" id="PS50157">
    <property type="entry name" value="ZINC_FINGER_C2H2_2"/>
    <property type="match status" value="6"/>
</dbReference>
<keyword evidence="11" id="KW-1185">Reference proteome</keyword>
<evidence type="ECO:0000256" key="1">
    <source>
        <dbReference type="ARBA" id="ARBA00004123"/>
    </source>
</evidence>
<dbReference type="PROSITE" id="PS00028">
    <property type="entry name" value="ZINC_FINGER_C2H2_1"/>
    <property type="match status" value="6"/>
</dbReference>
<dbReference type="SMART" id="SM00355">
    <property type="entry name" value="ZnF_C2H2"/>
    <property type="match status" value="6"/>
</dbReference>
<sequence length="717" mass="81221">MAEPAKKKKKVRLALTEEQRKRKRQTDRVRNQNKINIGAALSEWRELRQKEGCKSDADLALLLLHLFAAPPPAADDIIVNIKCLLQLFHRCEQCWSESVNQVIRDRTYLSVVQRCHSCQHIRKWASNPSAAQPMHSGNGEKSQNAKVAKKQPDEAIGLTGSLAMEVTEDQPPRLGGSGPSLVRRKKGNKGTQRQKELTEGVWDSKTDSVQSQDDSYFISLDNTGGEGNKVKSLVGEQPETIVDQHASIEVTIDSIDAEDSESQTSEADTEGEKLVADGGCEREDSVNEAGVDLVEGVEDEVEKEMVGEEEERDEKVGEEKVGEVKEEKVGEVKEEKVEEQTGLRESDSDFHREDEAEDEGTASDSDFDPEEGRATTDNGRGSGRGRGRAASQGSGREWKLLQKPTAETSVNMSAYISVSASKQRKSNRPKDEMVLCPECGILYSTRLQEYRKCEHKYTVQCLDCGKYFVNIQGLKLHQRRLHWQGYEFPCKYCLRPFTTRPIKLIHERTHTFTENVPAYSCSECPMGFHDIILRNRHLKQHKSKRHICRTCCKEFDKGHLLTRHELCHSADKPFKCQVCQRAFAQFSQLKSHLRVHTGERPFQCQLCDKSFNHNVSLKNHVRRYHSPAYGADPDGDKGARAAEQGECSETNRATGKDEGQAERKKRPQQVQLTFWTEWGEADGEEKKRKRKRQCFDDDDDGDGLGEAAKRREEEEEM</sequence>
<dbReference type="GO" id="GO:0005634">
    <property type="term" value="C:nucleus"/>
    <property type="evidence" value="ECO:0007669"/>
    <property type="project" value="UniProtKB-SubCell"/>
</dbReference>
<feature type="domain" description="C2H2-type" evidence="9">
    <location>
        <begin position="602"/>
        <end position="626"/>
    </location>
</feature>
<dbReference type="GO" id="GO:0008270">
    <property type="term" value="F:zinc ion binding"/>
    <property type="evidence" value="ECO:0007669"/>
    <property type="project" value="UniProtKB-KW"/>
</dbReference>
<keyword evidence="5" id="KW-0862">Zinc</keyword>
<feature type="compositionally biased region" description="Acidic residues" evidence="8">
    <location>
        <begin position="355"/>
        <end position="369"/>
    </location>
</feature>
<dbReference type="EMBL" id="JAGEUA010000004">
    <property type="protein sequence ID" value="KAL0985402.1"/>
    <property type="molecule type" value="Genomic_DNA"/>
</dbReference>
<evidence type="ECO:0000256" key="4">
    <source>
        <dbReference type="ARBA" id="ARBA00022771"/>
    </source>
</evidence>
<evidence type="ECO:0000313" key="11">
    <source>
        <dbReference type="Proteomes" id="UP001557470"/>
    </source>
</evidence>
<accession>A0ABD0XGD8</accession>
<feature type="compositionally biased region" description="Acidic residues" evidence="8">
    <location>
        <begin position="295"/>
        <end position="312"/>
    </location>
</feature>
<dbReference type="PANTHER" id="PTHR24379:SF121">
    <property type="entry name" value="C2H2-TYPE DOMAIN-CONTAINING PROTEIN"/>
    <property type="match status" value="1"/>
</dbReference>
<feature type="region of interest" description="Disordered" evidence="8">
    <location>
        <begin position="626"/>
        <end position="717"/>
    </location>
</feature>
<evidence type="ECO:0000313" key="10">
    <source>
        <dbReference type="EMBL" id="KAL0985402.1"/>
    </source>
</evidence>
<comment type="subcellular location">
    <subcellularLocation>
        <location evidence="1">Nucleus</location>
    </subcellularLocation>
</comment>
<dbReference type="Gene3D" id="3.30.160.60">
    <property type="entry name" value="Classic Zinc Finger"/>
    <property type="match status" value="4"/>
</dbReference>
<feature type="compositionally biased region" description="Basic and acidic residues" evidence="8">
    <location>
        <begin position="193"/>
        <end position="206"/>
    </location>
</feature>
<reference evidence="10 11" key="1">
    <citation type="submission" date="2024-06" db="EMBL/GenBank/DDBJ databases">
        <authorList>
            <person name="Pan Q."/>
            <person name="Wen M."/>
            <person name="Jouanno E."/>
            <person name="Zahm M."/>
            <person name="Klopp C."/>
            <person name="Cabau C."/>
            <person name="Louis A."/>
            <person name="Berthelot C."/>
            <person name="Parey E."/>
            <person name="Roest Crollius H."/>
            <person name="Montfort J."/>
            <person name="Robinson-Rechavi M."/>
            <person name="Bouchez O."/>
            <person name="Lampietro C."/>
            <person name="Lopez Roques C."/>
            <person name="Donnadieu C."/>
            <person name="Postlethwait J."/>
            <person name="Bobe J."/>
            <person name="Verreycken H."/>
            <person name="Guiguen Y."/>
        </authorList>
    </citation>
    <scope>NUCLEOTIDE SEQUENCE [LARGE SCALE GENOMIC DNA]</scope>
    <source>
        <strain evidence="10">Up_M1</strain>
        <tissue evidence="10">Testis</tissue>
    </source>
</reference>
<feature type="region of interest" description="Disordered" evidence="8">
    <location>
        <begin position="164"/>
        <end position="208"/>
    </location>
</feature>
<keyword evidence="3" id="KW-0677">Repeat</keyword>
<evidence type="ECO:0000256" key="3">
    <source>
        <dbReference type="ARBA" id="ARBA00022737"/>
    </source>
</evidence>
<dbReference type="AlphaFoldDB" id="A0ABD0XGD8"/>
<organism evidence="10 11">
    <name type="scientific">Umbra pygmaea</name>
    <name type="common">Eastern mudminnow</name>
    <dbReference type="NCBI Taxonomy" id="75934"/>
    <lineage>
        <taxon>Eukaryota</taxon>
        <taxon>Metazoa</taxon>
        <taxon>Chordata</taxon>
        <taxon>Craniata</taxon>
        <taxon>Vertebrata</taxon>
        <taxon>Euteleostomi</taxon>
        <taxon>Actinopterygii</taxon>
        <taxon>Neopterygii</taxon>
        <taxon>Teleostei</taxon>
        <taxon>Protacanthopterygii</taxon>
        <taxon>Esociformes</taxon>
        <taxon>Umbridae</taxon>
        <taxon>Umbra</taxon>
    </lineage>
</organism>
<dbReference type="FunFam" id="3.30.160.60:FF:002711">
    <property type="entry name" value="Zinc finger protein 16"/>
    <property type="match status" value="1"/>
</dbReference>
<dbReference type="Proteomes" id="UP001557470">
    <property type="component" value="Unassembled WGS sequence"/>
</dbReference>
<keyword evidence="6" id="KW-0539">Nucleus</keyword>
<dbReference type="InterPro" id="IPR013087">
    <property type="entry name" value="Znf_C2H2_type"/>
</dbReference>
<feature type="domain" description="C2H2-type" evidence="9">
    <location>
        <begin position="459"/>
        <end position="482"/>
    </location>
</feature>
<feature type="compositionally biased region" description="Basic and acidic residues" evidence="8">
    <location>
        <begin position="270"/>
        <end position="285"/>
    </location>
</feature>
<dbReference type="InterPro" id="IPR036236">
    <property type="entry name" value="Znf_C2H2_sf"/>
</dbReference>
<keyword evidence="4 7" id="KW-0863">Zinc-finger</keyword>
<keyword evidence="2" id="KW-0479">Metal-binding</keyword>
<protein>
    <recommendedName>
        <fullName evidence="9">C2H2-type domain-containing protein</fullName>
    </recommendedName>
</protein>
<evidence type="ECO:0000259" key="9">
    <source>
        <dbReference type="PROSITE" id="PS50157"/>
    </source>
</evidence>
<feature type="region of interest" description="Disordered" evidence="8">
    <location>
        <begin position="254"/>
        <end position="403"/>
    </location>
</feature>
<feature type="region of interest" description="Disordered" evidence="8">
    <location>
        <begin position="126"/>
        <end position="151"/>
    </location>
</feature>
<feature type="compositionally biased region" description="Basic and acidic residues" evidence="8">
    <location>
        <begin position="313"/>
        <end position="354"/>
    </location>
</feature>
<feature type="domain" description="C2H2-type" evidence="9">
    <location>
        <begin position="519"/>
        <end position="546"/>
    </location>
</feature>
<dbReference type="SUPFAM" id="SSF57667">
    <property type="entry name" value="beta-beta-alpha zinc fingers"/>
    <property type="match status" value="3"/>
</dbReference>
<proteinExistence type="predicted"/>